<keyword evidence="6" id="KW-1133">Transmembrane helix</keyword>
<dbReference type="PANTHER" id="PTHR23354">
    <property type="entry name" value="NUCLEOLAR PROTEIN 7/ESTROGEN RECEPTOR COACTIVATOR-RELATED"/>
    <property type="match status" value="1"/>
</dbReference>
<evidence type="ECO:0000256" key="5">
    <source>
        <dbReference type="SAM" id="MobiDB-lite"/>
    </source>
</evidence>
<gene>
    <name evidence="8" type="ORF">VaNZ11_011599</name>
</gene>
<evidence type="ECO:0000256" key="3">
    <source>
        <dbReference type="ARBA" id="ARBA00023128"/>
    </source>
</evidence>
<dbReference type="Proteomes" id="UP001165090">
    <property type="component" value="Unassembled WGS sequence"/>
</dbReference>
<keyword evidence="6" id="KW-0812">Transmembrane</keyword>
<feature type="domain" description="TLDc" evidence="7">
    <location>
        <begin position="500"/>
        <end position="706"/>
    </location>
</feature>
<name>A0ABQ5SC98_9CHLO</name>
<keyword evidence="9" id="KW-1185">Reference proteome</keyword>
<evidence type="ECO:0000313" key="8">
    <source>
        <dbReference type="EMBL" id="GLI67409.1"/>
    </source>
</evidence>
<keyword evidence="3" id="KW-0496">Mitochondrion</keyword>
<evidence type="ECO:0000259" key="7">
    <source>
        <dbReference type="PROSITE" id="PS51886"/>
    </source>
</evidence>
<comment type="subcellular location">
    <subcellularLocation>
        <location evidence="1">Mitochondrion</location>
    </subcellularLocation>
</comment>
<accession>A0ABQ5SC98</accession>
<reference evidence="8 9" key="1">
    <citation type="journal article" date="2023" name="IScience">
        <title>Expanded male sex-determining region conserved during the evolution of homothallism in the green alga Volvox.</title>
        <authorList>
            <person name="Yamamoto K."/>
            <person name="Matsuzaki R."/>
            <person name="Mahakham W."/>
            <person name="Heman W."/>
            <person name="Sekimoto H."/>
            <person name="Kawachi M."/>
            <person name="Minakuchi Y."/>
            <person name="Toyoda A."/>
            <person name="Nozaki H."/>
        </authorList>
    </citation>
    <scope>NUCLEOTIDE SEQUENCE [LARGE SCALE GENOMIC DNA]</scope>
    <source>
        <strain evidence="8 9">NIES-4468</strain>
    </source>
</reference>
<evidence type="ECO:0000256" key="2">
    <source>
        <dbReference type="ARBA" id="ARBA00009540"/>
    </source>
</evidence>
<dbReference type="Pfam" id="PF07534">
    <property type="entry name" value="TLD"/>
    <property type="match status" value="2"/>
</dbReference>
<dbReference type="SMART" id="SM00584">
    <property type="entry name" value="TLDc"/>
    <property type="match status" value="1"/>
</dbReference>
<evidence type="ECO:0000256" key="1">
    <source>
        <dbReference type="ARBA" id="ARBA00004173"/>
    </source>
</evidence>
<feature type="region of interest" description="Disordered" evidence="5">
    <location>
        <begin position="597"/>
        <end position="618"/>
    </location>
</feature>
<dbReference type="EMBL" id="BSDZ01000078">
    <property type="protein sequence ID" value="GLI67409.1"/>
    <property type="molecule type" value="Genomic_DNA"/>
</dbReference>
<proteinExistence type="inferred from homology"/>
<comment type="caution">
    <text evidence="8">The sequence shown here is derived from an EMBL/GenBank/DDBJ whole genome shotgun (WGS) entry which is preliminary data.</text>
</comment>
<feature type="compositionally biased region" description="Low complexity" evidence="5">
    <location>
        <begin position="609"/>
        <end position="618"/>
    </location>
</feature>
<evidence type="ECO:0000313" key="9">
    <source>
        <dbReference type="Proteomes" id="UP001165090"/>
    </source>
</evidence>
<dbReference type="PROSITE" id="PS51886">
    <property type="entry name" value="TLDC"/>
    <property type="match status" value="1"/>
</dbReference>
<dbReference type="InterPro" id="IPR046509">
    <property type="entry name" value="DUF6687"/>
</dbReference>
<dbReference type="PANTHER" id="PTHR23354:SF62">
    <property type="entry name" value="MUSTARD, ISOFORM V"/>
    <property type="match status" value="1"/>
</dbReference>
<feature type="transmembrane region" description="Helical" evidence="6">
    <location>
        <begin position="23"/>
        <end position="46"/>
    </location>
</feature>
<comment type="similarity">
    <text evidence="2">Belongs to the OXR1 family.</text>
</comment>
<dbReference type="InterPro" id="IPR006571">
    <property type="entry name" value="TLDc_dom"/>
</dbReference>
<evidence type="ECO:0000256" key="6">
    <source>
        <dbReference type="SAM" id="Phobius"/>
    </source>
</evidence>
<dbReference type="Pfam" id="PF20392">
    <property type="entry name" value="DUF6687"/>
    <property type="match status" value="1"/>
</dbReference>
<protein>
    <recommendedName>
        <fullName evidence="4">Oxidation resistance protein 1</fullName>
    </recommendedName>
</protein>
<organism evidence="8 9">
    <name type="scientific">Volvox africanus</name>
    <dbReference type="NCBI Taxonomy" id="51714"/>
    <lineage>
        <taxon>Eukaryota</taxon>
        <taxon>Viridiplantae</taxon>
        <taxon>Chlorophyta</taxon>
        <taxon>core chlorophytes</taxon>
        <taxon>Chlorophyceae</taxon>
        <taxon>CS clade</taxon>
        <taxon>Chlamydomonadales</taxon>
        <taxon>Volvocaceae</taxon>
        <taxon>Volvox</taxon>
    </lineage>
</organism>
<keyword evidence="6" id="KW-0472">Membrane</keyword>
<evidence type="ECO:0000256" key="4">
    <source>
        <dbReference type="ARBA" id="ARBA00040604"/>
    </source>
</evidence>
<sequence length="706" mass="77249">MRVATVLPRPAGFMAATGVKLPAVAVLSIQVCLALCVLAALAKLLLYATRLALRKTSFNYVPFSHDLKDVLVTDCTHTHARTLTHHKVQRNPTRLRPSDTSTGLVLNALKATAWSAGQAYEWCQLPQVSTNHFDVDSFLAVWCYINRSLALQHEEVLRHMARIGDFREAFLSPQLVATHGSEDGITNIRDAFTALKLVCWINSVERIRFSAPYEERDCDAKFSFFLPRFADVLSNPEAVWQEWQDEYREVVSGFDVLTGEPPAVERYSAVGLVVLRPPEPTLHYYSLFSHTIGYDTVLTMYDSQRYELESKYTQFISCRSRPVWPRVDMGPLARLLNRVEGDELGPHLRWACARFTDTGPVLRIENTAAPLSKAQRYGHPYARHLYCSTLPPATLVAIVVSYLEYGMQGLKPKRGGWTWDELQALNNGISWQEWEDAVWRQWERGELDLDASTGVLDGAAAASRRQGSLSGGGAGALPRVGIAMTPGGGFWEPTLSEPSAVMPLDDLRALAGAVPARLATRRWQLLYGSARDGISLRTLYRKAGGRAPTVLVVREAGACGHVFGAFAAEAWKSGPRFYGTGETFVFMLQPHRAKYPWQRPRHGGGGGSATAAAAAAASGEARDRSGGGSAAASASAAMAAATPGGSLDFFQFSTHEGLGVGGCGTFALWLDNELLEGASYPCDTFASPQLSSKEEFKVAAVELWQL</sequence>